<dbReference type="PANTHER" id="PTHR21349:SF0">
    <property type="entry name" value="LARGE RIBOSOMAL SUBUNIT PROTEIN BL21M"/>
    <property type="match status" value="1"/>
</dbReference>
<evidence type="ECO:0000256" key="1">
    <source>
        <dbReference type="ARBA" id="ARBA00008563"/>
    </source>
</evidence>
<keyword evidence="4" id="KW-0687">Ribonucleoprotein</keyword>
<dbReference type="PANTHER" id="PTHR21349">
    <property type="entry name" value="50S RIBOSOMAL PROTEIN L21"/>
    <property type="match status" value="1"/>
</dbReference>
<dbReference type="GO" id="GO:0005762">
    <property type="term" value="C:mitochondrial large ribosomal subunit"/>
    <property type="evidence" value="ECO:0007669"/>
    <property type="project" value="TreeGrafter"/>
</dbReference>
<keyword evidence="3" id="KW-0732">Signal</keyword>
<evidence type="ECO:0000313" key="4">
    <source>
        <dbReference type="EMBL" id="CDW56035.1"/>
    </source>
</evidence>
<dbReference type="Pfam" id="PF00829">
    <property type="entry name" value="Ribosomal_L21p"/>
    <property type="match status" value="1"/>
</dbReference>
<dbReference type="EMBL" id="HG806003">
    <property type="protein sequence ID" value="CDW56035.1"/>
    <property type="molecule type" value="Genomic_DNA"/>
</dbReference>
<proteinExistence type="inferred from homology"/>
<evidence type="ECO:0000256" key="3">
    <source>
        <dbReference type="SAM" id="SignalP"/>
    </source>
</evidence>
<accession>A0A077ZBP9</accession>
<dbReference type="OrthoDB" id="5994at2759"/>
<dbReference type="Proteomes" id="UP000030665">
    <property type="component" value="Unassembled WGS sequence"/>
</dbReference>
<dbReference type="GO" id="GO:0003735">
    <property type="term" value="F:structural constituent of ribosome"/>
    <property type="evidence" value="ECO:0007669"/>
    <property type="project" value="TreeGrafter"/>
</dbReference>
<keyword evidence="5" id="KW-1185">Reference proteome</keyword>
<feature type="signal peptide" evidence="3">
    <location>
        <begin position="1"/>
        <end position="26"/>
    </location>
</feature>
<reference evidence="4" key="2">
    <citation type="submission" date="2014-03" db="EMBL/GenBank/DDBJ databases">
        <title>The whipworm genome and dual-species transcriptomics of an intimate host-pathogen interaction.</title>
        <authorList>
            <person name="Foth B.J."/>
            <person name="Tsai I.J."/>
            <person name="Reid A.J."/>
            <person name="Bancroft A.J."/>
            <person name="Nichol S."/>
            <person name="Tracey A."/>
            <person name="Holroyd N."/>
            <person name="Cotton J.A."/>
            <person name="Stanley E.J."/>
            <person name="Zarowiecki M."/>
            <person name="Liu J.Z."/>
            <person name="Huckvale T."/>
            <person name="Cooper P.J."/>
            <person name="Grencis R.K."/>
            <person name="Berriman M."/>
        </authorList>
    </citation>
    <scope>NUCLEOTIDE SEQUENCE [LARGE SCALE GENOMIC DNA]</scope>
</reference>
<feature type="chain" id="PRO_5001728578" description="Large ribosomal subunit protein bL21m" evidence="3">
    <location>
        <begin position="27"/>
        <end position="179"/>
    </location>
</feature>
<name>A0A077ZBP9_TRITR</name>
<evidence type="ECO:0000313" key="5">
    <source>
        <dbReference type="Proteomes" id="UP000030665"/>
    </source>
</evidence>
<protein>
    <recommendedName>
        <fullName evidence="2">Large ribosomal subunit protein bL21m</fullName>
    </recommendedName>
</protein>
<dbReference type="SUPFAM" id="SSF141091">
    <property type="entry name" value="L21p-like"/>
    <property type="match status" value="1"/>
</dbReference>
<gene>
    <name evidence="4" type="ORF">TTRE_0000430901</name>
</gene>
<evidence type="ECO:0000256" key="2">
    <source>
        <dbReference type="ARBA" id="ARBA00044129"/>
    </source>
</evidence>
<keyword evidence="4" id="KW-0689">Ribosomal protein</keyword>
<dbReference type="InterPro" id="IPR036164">
    <property type="entry name" value="bL21-like_sf"/>
</dbReference>
<reference evidence="4" key="1">
    <citation type="submission" date="2014-01" db="EMBL/GenBank/DDBJ databases">
        <authorList>
            <person name="Aslett M."/>
        </authorList>
    </citation>
    <scope>NUCLEOTIDE SEQUENCE</scope>
</reference>
<dbReference type="InterPro" id="IPR028909">
    <property type="entry name" value="bL21-like"/>
</dbReference>
<dbReference type="AlphaFoldDB" id="A0A077ZBP9"/>
<organism evidence="4 5">
    <name type="scientific">Trichuris trichiura</name>
    <name type="common">Whipworm</name>
    <name type="synonym">Trichocephalus trichiurus</name>
    <dbReference type="NCBI Taxonomy" id="36087"/>
    <lineage>
        <taxon>Eukaryota</taxon>
        <taxon>Metazoa</taxon>
        <taxon>Ecdysozoa</taxon>
        <taxon>Nematoda</taxon>
        <taxon>Enoplea</taxon>
        <taxon>Dorylaimia</taxon>
        <taxon>Trichinellida</taxon>
        <taxon>Trichuridae</taxon>
        <taxon>Trichuris</taxon>
    </lineage>
</organism>
<comment type="similarity">
    <text evidence="1">Belongs to the bacterial ribosomal protein bL21 family.</text>
</comment>
<sequence length="179" mass="20139">MPVCQTFEVIFLPFVILSSYFSKLTAKAQQSVCNSELPIYRSVISAVNEKIANRSHGHLFAVVKLGNRQFKVATEDIIVCEGHLPLSLGEKIFLEKVLCVGAKEFTLIGTPLLPKEKVRVIATCIEKTLSNLEIDYFFVRRKNISNLKLMRKALTLLRITDIELLEPLSPSETQSESDL</sequence>
<dbReference type="STRING" id="36087.A0A077ZBP9"/>